<geneLocation type="plasmid" evidence="2">
    <name>unnamed2</name>
</geneLocation>
<evidence type="ECO:0000256" key="1">
    <source>
        <dbReference type="SAM" id="SignalP"/>
    </source>
</evidence>
<reference evidence="2 3" key="1">
    <citation type="submission" date="2018-09" db="EMBL/GenBank/DDBJ databases">
        <title>Sphingomonas peninsula sp. nov., isolated from fildes peninsula, Antarctic soil.</title>
        <authorList>
            <person name="Yingchao G."/>
        </authorList>
    </citation>
    <scope>NUCLEOTIDE SEQUENCE [LARGE SCALE GENOMIC DNA]</scope>
    <source>
        <strain evidence="2 3">YZ-8</strain>
        <plasmid evidence="2 3">unnamed2</plasmid>
    </source>
</reference>
<evidence type="ECO:0000313" key="3">
    <source>
        <dbReference type="Proteomes" id="UP000276254"/>
    </source>
</evidence>
<dbReference type="CDD" id="cd14262">
    <property type="entry name" value="VirB5_like"/>
    <property type="match status" value="1"/>
</dbReference>
<dbReference type="SUPFAM" id="SSF101082">
    <property type="entry name" value="Typo IV secretion system protein TraC"/>
    <property type="match status" value="1"/>
</dbReference>
<dbReference type="EMBL" id="CP032827">
    <property type="protein sequence ID" value="AYJ84668.1"/>
    <property type="molecule type" value="Genomic_DNA"/>
</dbReference>
<keyword evidence="3" id="KW-1185">Reference proteome</keyword>
<protein>
    <submittedName>
        <fullName evidence="2">Type VI secretion protein</fullName>
    </submittedName>
</protein>
<proteinExistence type="predicted"/>
<gene>
    <name evidence="2" type="ORF">D3Y57_00785</name>
</gene>
<keyword evidence="2" id="KW-0614">Plasmid</keyword>
<feature type="chain" id="PRO_5019823916" evidence="1">
    <location>
        <begin position="21"/>
        <end position="241"/>
    </location>
</feature>
<dbReference type="KEGG" id="spha:D3Y57_00785"/>
<sequence length="241" mass="25178">MSLKRFIMMAVSPIALTALASPAAAQGIPVFDTSTYVQALAQVQNTVKMIEQGKQQIQTATTTLSSLQKLTNVNSLATSLLNSQIRNILPNTTIDADTLLSGDLSKIGSLGTLASSIQSRYKLSATGSSDADAAYNQALANATGSAAATAALGENTLSATQTRMQGLDQLRQALSSAKDPKDVMDLQARIAVEQAQLQNDMLKIQAVQMAQAGEANLAASAAQVSAGRNESAFFKANTIRN</sequence>
<dbReference type="Pfam" id="PF07996">
    <property type="entry name" value="T4SS"/>
    <property type="match status" value="1"/>
</dbReference>
<dbReference type="Gene3D" id="1.20.58.430">
    <property type="entry name" value="Type IV secretion system, VirB5-domain"/>
    <property type="match status" value="1"/>
</dbReference>
<dbReference type="RefSeq" id="WP_121150460.1">
    <property type="nucleotide sequence ID" value="NZ_CP032827.1"/>
</dbReference>
<accession>A0A494TGV0</accession>
<evidence type="ECO:0000313" key="2">
    <source>
        <dbReference type="EMBL" id="AYJ84668.1"/>
    </source>
</evidence>
<dbReference type="OrthoDB" id="7173589at2"/>
<keyword evidence="1" id="KW-0732">Signal</keyword>
<organism evidence="2 3">
    <name type="scientific">Sphingomonas paeninsulae</name>
    <dbReference type="NCBI Taxonomy" id="2319844"/>
    <lineage>
        <taxon>Bacteria</taxon>
        <taxon>Pseudomonadati</taxon>
        <taxon>Pseudomonadota</taxon>
        <taxon>Alphaproteobacteria</taxon>
        <taxon>Sphingomonadales</taxon>
        <taxon>Sphingomonadaceae</taxon>
        <taxon>Sphingomonas</taxon>
    </lineage>
</organism>
<feature type="signal peptide" evidence="1">
    <location>
        <begin position="1"/>
        <end position="20"/>
    </location>
</feature>
<dbReference type="InterPro" id="IPR023220">
    <property type="entry name" value="T4SS_VirB5-domain"/>
</dbReference>
<dbReference type="AlphaFoldDB" id="A0A494TGV0"/>
<dbReference type="InterPro" id="IPR014158">
    <property type="entry name" value="T4SS_VirB5"/>
</dbReference>
<dbReference type="Proteomes" id="UP000276254">
    <property type="component" value="Plasmid unnamed2"/>
</dbReference>
<name>A0A494TGV0_SPHPE</name>